<keyword evidence="1" id="KW-1133">Transmembrane helix</keyword>
<sequence length="352" mass="37556">AYYEKPALPLRVLPENDEVRVIVVYRIELKNGKVVQGWFTPDPAEQFSNPYLAMGNNPVMYVDPDGEFIFTIAALIAAPFTAGASLALLPYTIGADIGVWQGGSIANGTANPFQWDYSSGKTWGYMAGGAVVGAASGGAANAVANSGMAFANTAAIATGSFINSFGTALYTGGQTDVSISFGAASYNFTQNEWGYLGKKGNSTMENIGYGLGALTIASDYVDWKSAWNVKHRNPNDEIVNTKLGKKRNYLGPTKGSPYERFKAGVTPTDNLDWGAFYHDGIYYDNGANGFSGALLNKTVMQADLKLASTAISTIRNGSPIGGMLVGGAFYGIYGLKTAISYSYLYPYSWLNQ</sequence>
<protein>
    <recommendedName>
        <fullName evidence="4">RHS repeat-associated core domain-containing protein</fullName>
    </recommendedName>
</protein>
<evidence type="ECO:0000256" key="1">
    <source>
        <dbReference type="SAM" id="Phobius"/>
    </source>
</evidence>
<feature type="transmembrane region" description="Helical" evidence="1">
    <location>
        <begin position="68"/>
        <end position="89"/>
    </location>
</feature>
<evidence type="ECO:0008006" key="4">
    <source>
        <dbReference type="Google" id="ProtNLM"/>
    </source>
</evidence>
<evidence type="ECO:0000313" key="2">
    <source>
        <dbReference type="EMBL" id="NEN25876.1"/>
    </source>
</evidence>
<comment type="caution">
    <text evidence="2">The sequence shown here is derived from an EMBL/GenBank/DDBJ whole genome shotgun (WGS) entry which is preliminary data.</text>
</comment>
<keyword evidence="1" id="KW-0472">Membrane</keyword>
<keyword evidence="1" id="KW-0812">Transmembrane</keyword>
<name>A0A7K3WWG9_9FLAO</name>
<proteinExistence type="predicted"/>
<reference evidence="2 3" key="1">
    <citation type="submission" date="2020-02" db="EMBL/GenBank/DDBJ databases">
        <title>Out from the shadows clarifying the taxonomy of the family Cryomorphaceae and related taxa by utilizing the GTDB taxonomic framework.</title>
        <authorList>
            <person name="Bowman J.P."/>
        </authorList>
    </citation>
    <scope>NUCLEOTIDE SEQUENCE [LARGE SCALE GENOMIC DNA]</scope>
    <source>
        <strain evidence="2 3">QSSC 1-22</strain>
    </source>
</reference>
<dbReference type="Proteomes" id="UP000486602">
    <property type="component" value="Unassembled WGS sequence"/>
</dbReference>
<keyword evidence="3" id="KW-1185">Reference proteome</keyword>
<feature type="non-terminal residue" evidence="2">
    <location>
        <position position="1"/>
    </location>
</feature>
<evidence type="ECO:0000313" key="3">
    <source>
        <dbReference type="Proteomes" id="UP000486602"/>
    </source>
</evidence>
<organism evidence="2 3">
    <name type="scientific">Cryomorpha ignava</name>
    <dbReference type="NCBI Taxonomy" id="101383"/>
    <lineage>
        <taxon>Bacteria</taxon>
        <taxon>Pseudomonadati</taxon>
        <taxon>Bacteroidota</taxon>
        <taxon>Flavobacteriia</taxon>
        <taxon>Flavobacteriales</taxon>
        <taxon>Cryomorphaceae</taxon>
        <taxon>Cryomorpha</taxon>
    </lineage>
</organism>
<dbReference type="AlphaFoldDB" id="A0A7K3WWG9"/>
<gene>
    <name evidence="2" type="ORF">G3O08_20505</name>
</gene>
<accession>A0A7K3WWG9</accession>
<dbReference type="EMBL" id="JAAGVY010000103">
    <property type="protein sequence ID" value="NEN25876.1"/>
    <property type="molecule type" value="Genomic_DNA"/>
</dbReference>